<dbReference type="Gene3D" id="3.30.70.20">
    <property type="match status" value="1"/>
</dbReference>
<evidence type="ECO:0000256" key="4">
    <source>
        <dbReference type="ARBA" id="ARBA00023004"/>
    </source>
</evidence>
<evidence type="ECO:0000313" key="7">
    <source>
        <dbReference type="EMBL" id="AGF77536.1"/>
    </source>
</evidence>
<dbReference type="OrthoDB" id="368873at2"/>
<dbReference type="GO" id="GO:0016491">
    <property type="term" value="F:oxidoreductase activity"/>
    <property type="evidence" value="ECO:0007669"/>
    <property type="project" value="UniProtKB-KW"/>
</dbReference>
<dbReference type="Pfam" id="PF14697">
    <property type="entry name" value="Fer4_21"/>
    <property type="match status" value="1"/>
</dbReference>
<keyword evidence="4" id="KW-0408">Iron</keyword>
<name>M1PM78_DESSD</name>
<dbReference type="Pfam" id="PF00881">
    <property type="entry name" value="Nitroreductase"/>
    <property type="match status" value="1"/>
</dbReference>
<dbReference type="PROSITE" id="PS00198">
    <property type="entry name" value="4FE4S_FER_1"/>
    <property type="match status" value="2"/>
</dbReference>
<keyword evidence="2" id="KW-0479">Metal-binding</keyword>
<dbReference type="GO" id="GO:0046872">
    <property type="term" value="F:metal ion binding"/>
    <property type="evidence" value="ECO:0007669"/>
    <property type="project" value="UniProtKB-KW"/>
</dbReference>
<dbReference type="Gene3D" id="3.40.109.10">
    <property type="entry name" value="NADH Oxidase"/>
    <property type="match status" value="1"/>
</dbReference>
<dbReference type="eggNOG" id="COG0778">
    <property type="taxonomic scope" value="Bacteria"/>
</dbReference>
<dbReference type="InterPro" id="IPR000415">
    <property type="entry name" value="Nitroreductase-like"/>
</dbReference>
<evidence type="ECO:0000313" key="8">
    <source>
        <dbReference type="Proteomes" id="UP000011721"/>
    </source>
</evidence>
<evidence type="ECO:0000259" key="6">
    <source>
        <dbReference type="PROSITE" id="PS51379"/>
    </source>
</evidence>
<dbReference type="PANTHER" id="PTHR43673:SF10">
    <property type="entry name" value="NADH DEHYDROGENASE_NAD(P)H NITROREDUCTASE XCC3605-RELATED"/>
    <property type="match status" value="1"/>
</dbReference>
<dbReference type="InterPro" id="IPR017896">
    <property type="entry name" value="4Fe4S_Fe-S-bd"/>
</dbReference>
<dbReference type="InterPro" id="IPR017900">
    <property type="entry name" value="4Fe4S_Fe_S_CS"/>
</dbReference>
<dbReference type="Proteomes" id="UP000011721">
    <property type="component" value="Chromosome"/>
</dbReference>
<dbReference type="CDD" id="cd02143">
    <property type="entry name" value="nitroreductase_FeS-like"/>
    <property type="match status" value="1"/>
</dbReference>
<gene>
    <name evidence="7" type="ordered locus">UWK_00962</name>
</gene>
<feature type="domain" description="4Fe-4S ferredoxin-type" evidence="6">
    <location>
        <begin position="2"/>
        <end position="31"/>
    </location>
</feature>
<accession>M1PM78</accession>
<keyword evidence="3" id="KW-0560">Oxidoreductase</keyword>
<dbReference type="PROSITE" id="PS51379">
    <property type="entry name" value="4FE4S_FER_2"/>
    <property type="match status" value="2"/>
</dbReference>
<sequence length="272" mass="29837">MLLLRIDEERCVQCGECVTDCPYDVLSLDDGYPTVVAEQEERCIACQHCFAVCPTGALSIFGLNPDESLQLGSAFPSQQQVATLIKGRRSVRRYRDEPVASSVIAELLEVVANGPTGVNNRQLLFTVVEDQDSMAALRHDTIEGIRRVDGRGGLPKELEFFSGIVAAADNGEDILFRNAPHLLIVSTPANGPSPEQDCLIALTYFEILAAASGLGTVWNGLCNWALTRIVPEVLERLNVPEGHTIGYMMSFGIPAVKYYRTVQRGEVRINRI</sequence>
<proteinExistence type="inferred from homology"/>
<keyword evidence="5" id="KW-0411">Iron-sulfur</keyword>
<feature type="domain" description="4Fe-4S ferredoxin-type" evidence="6">
    <location>
        <begin position="33"/>
        <end position="63"/>
    </location>
</feature>
<dbReference type="SUPFAM" id="SSF55469">
    <property type="entry name" value="FMN-dependent nitroreductase-like"/>
    <property type="match status" value="1"/>
</dbReference>
<evidence type="ECO:0000256" key="5">
    <source>
        <dbReference type="ARBA" id="ARBA00023014"/>
    </source>
</evidence>
<dbReference type="HOGENOM" id="CLU_070764_2_0_7"/>
<dbReference type="PANTHER" id="PTHR43673">
    <property type="entry name" value="NAD(P)H NITROREDUCTASE YDGI-RELATED"/>
    <property type="match status" value="1"/>
</dbReference>
<comment type="similarity">
    <text evidence="1">Belongs to the nitroreductase family.</text>
</comment>
<organism evidence="7 8">
    <name type="scientific">Desulfocapsa sulfexigens (strain DSM 10523 / SB164P1)</name>
    <dbReference type="NCBI Taxonomy" id="1167006"/>
    <lineage>
        <taxon>Bacteria</taxon>
        <taxon>Pseudomonadati</taxon>
        <taxon>Thermodesulfobacteriota</taxon>
        <taxon>Desulfobulbia</taxon>
        <taxon>Desulfobulbales</taxon>
        <taxon>Desulfocapsaceae</taxon>
        <taxon>Desulfocapsa</taxon>
    </lineage>
</organism>
<evidence type="ECO:0000256" key="3">
    <source>
        <dbReference type="ARBA" id="ARBA00023002"/>
    </source>
</evidence>
<dbReference type="STRING" id="1167006.UWK_00962"/>
<dbReference type="RefSeq" id="WP_015403232.1">
    <property type="nucleotide sequence ID" value="NC_020304.1"/>
</dbReference>
<dbReference type="EMBL" id="CP003985">
    <property type="protein sequence ID" value="AGF77536.1"/>
    <property type="molecule type" value="Genomic_DNA"/>
</dbReference>
<dbReference type="KEGG" id="dsf:UWK_00962"/>
<evidence type="ECO:0000256" key="2">
    <source>
        <dbReference type="ARBA" id="ARBA00022723"/>
    </source>
</evidence>
<reference evidence="8" key="1">
    <citation type="journal article" date="2013" name="Stand. Genomic Sci.">
        <title>Complete genome sequence of Desulfocapsa sulfexigens, a marine deltaproteobacterium specialized in disproportionating inorganic sulfur compounds.</title>
        <authorList>
            <person name="Finster K.W."/>
            <person name="Kjeldsen K.U."/>
            <person name="Kube M."/>
            <person name="Reinhardt R."/>
            <person name="Mussmann M."/>
            <person name="Amann R."/>
            <person name="Schreiber L."/>
        </authorList>
    </citation>
    <scope>NUCLEOTIDE SEQUENCE [LARGE SCALE GENOMIC DNA]</scope>
    <source>
        <strain evidence="8">DSM 10523 / SB164P1</strain>
    </source>
</reference>
<protein>
    <submittedName>
        <fullName evidence="7">Nitroreductase</fullName>
    </submittedName>
</protein>
<dbReference type="AlphaFoldDB" id="M1PM78"/>
<evidence type="ECO:0000256" key="1">
    <source>
        <dbReference type="ARBA" id="ARBA00007118"/>
    </source>
</evidence>
<dbReference type="SUPFAM" id="SSF54862">
    <property type="entry name" value="4Fe-4S ferredoxins"/>
    <property type="match status" value="1"/>
</dbReference>
<dbReference type="InterPro" id="IPR029479">
    <property type="entry name" value="Nitroreductase"/>
</dbReference>
<keyword evidence="8" id="KW-1185">Reference proteome</keyword>
<dbReference type="eggNOG" id="COG1146">
    <property type="taxonomic scope" value="Bacteria"/>
</dbReference>
<dbReference type="GO" id="GO:0051536">
    <property type="term" value="F:iron-sulfur cluster binding"/>
    <property type="evidence" value="ECO:0007669"/>
    <property type="project" value="UniProtKB-KW"/>
</dbReference>